<feature type="region of interest" description="Disordered" evidence="2">
    <location>
        <begin position="209"/>
        <end position="238"/>
    </location>
</feature>
<keyword evidence="5" id="KW-1185">Reference proteome</keyword>
<reference evidence="4" key="1">
    <citation type="journal article" date="2020" name="Stud. Mycol.">
        <title>101 Dothideomycetes genomes: a test case for predicting lifestyles and emergence of pathogens.</title>
        <authorList>
            <person name="Haridas S."/>
            <person name="Albert R."/>
            <person name="Binder M."/>
            <person name="Bloem J."/>
            <person name="Labutti K."/>
            <person name="Salamov A."/>
            <person name="Andreopoulos B."/>
            <person name="Baker S."/>
            <person name="Barry K."/>
            <person name="Bills G."/>
            <person name="Bluhm B."/>
            <person name="Cannon C."/>
            <person name="Castanera R."/>
            <person name="Culley D."/>
            <person name="Daum C."/>
            <person name="Ezra D."/>
            <person name="Gonzalez J."/>
            <person name="Henrissat B."/>
            <person name="Kuo A."/>
            <person name="Liang C."/>
            <person name="Lipzen A."/>
            <person name="Lutzoni F."/>
            <person name="Magnuson J."/>
            <person name="Mondo S."/>
            <person name="Nolan M."/>
            <person name="Ohm R."/>
            <person name="Pangilinan J."/>
            <person name="Park H.-J."/>
            <person name="Ramirez L."/>
            <person name="Alfaro M."/>
            <person name="Sun H."/>
            <person name="Tritt A."/>
            <person name="Yoshinaga Y."/>
            <person name="Zwiers L.-H."/>
            <person name="Turgeon B."/>
            <person name="Goodwin S."/>
            <person name="Spatafora J."/>
            <person name="Crous P."/>
            <person name="Grigoriev I."/>
        </authorList>
    </citation>
    <scope>NUCLEOTIDE SEQUENCE</scope>
    <source>
        <strain evidence="4">Tuck. ex Michener</strain>
    </source>
</reference>
<feature type="domain" description="Manganese/iron superoxide dismutase C-terminal" evidence="3">
    <location>
        <begin position="244"/>
        <end position="284"/>
    </location>
</feature>
<dbReference type="GO" id="GO:0005737">
    <property type="term" value="C:cytoplasm"/>
    <property type="evidence" value="ECO:0007669"/>
    <property type="project" value="TreeGrafter"/>
</dbReference>
<dbReference type="PANTHER" id="PTHR43595">
    <property type="entry name" value="37S RIBOSOMAL PROTEIN S26, MITOCHONDRIAL"/>
    <property type="match status" value="1"/>
</dbReference>
<evidence type="ECO:0000313" key="4">
    <source>
        <dbReference type="EMBL" id="KAF2237627.1"/>
    </source>
</evidence>
<organism evidence="4 5">
    <name type="scientific">Viridothelium virens</name>
    <name type="common">Speckled blister lichen</name>
    <name type="synonym">Trypethelium virens</name>
    <dbReference type="NCBI Taxonomy" id="1048519"/>
    <lineage>
        <taxon>Eukaryota</taxon>
        <taxon>Fungi</taxon>
        <taxon>Dikarya</taxon>
        <taxon>Ascomycota</taxon>
        <taxon>Pezizomycotina</taxon>
        <taxon>Dothideomycetes</taxon>
        <taxon>Dothideomycetes incertae sedis</taxon>
        <taxon>Trypetheliales</taxon>
        <taxon>Trypetheliaceae</taxon>
        <taxon>Viridothelium</taxon>
    </lineage>
</organism>
<dbReference type="GO" id="GO:0046872">
    <property type="term" value="F:metal ion binding"/>
    <property type="evidence" value="ECO:0007669"/>
    <property type="project" value="InterPro"/>
</dbReference>
<feature type="domain" description="Manganese/iron superoxide dismutase C-terminal" evidence="3">
    <location>
        <begin position="135"/>
        <end position="200"/>
    </location>
</feature>
<proteinExistence type="predicted"/>
<comment type="function">
    <text evidence="1">Component of the mitochondrial ribosome (mitoribosome), a dedicated translation machinery responsible for the synthesis of mitochondrial genome-encoded proteins, including at least some of the essential transmembrane subunits of the mitochondrial respiratory chain. The mitoribosomes are attached to the mitochondrial inner membrane and translation products are cotranslationally integrated into the membrane.</text>
</comment>
<evidence type="ECO:0000256" key="2">
    <source>
        <dbReference type="SAM" id="MobiDB-lite"/>
    </source>
</evidence>
<dbReference type="InterPro" id="IPR036324">
    <property type="entry name" value="Mn/Fe_SOD_N_sf"/>
</dbReference>
<evidence type="ECO:0000256" key="1">
    <source>
        <dbReference type="ARBA" id="ARBA00037226"/>
    </source>
</evidence>
<accession>A0A6A6HHW2</accession>
<dbReference type="Gene3D" id="3.55.40.20">
    <property type="entry name" value="Iron/manganese superoxide dismutase, C-terminal domain"/>
    <property type="match status" value="1"/>
</dbReference>
<evidence type="ECO:0000259" key="3">
    <source>
        <dbReference type="Pfam" id="PF02777"/>
    </source>
</evidence>
<name>A0A6A6HHW2_VIRVR</name>
<dbReference type="InterPro" id="IPR036314">
    <property type="entry name" value="SOD_C_sf"/>
</dbReference>
<dbReference type="Pfam" id="PF02777">
    <property type="entry name" value="Sod_Fe_C"/>
    <property type="match status" value="2"/>
</dbReference>
<dbReference type="SUPFAM" id="SSF54719">
    <property type="entry name" value="Fe,Mn superoxide dismutase (SOD), C-terminal domain"/>
    <property type="match status" value="1"/>
</dbReference>
<dbReference type="InterPro" id="IPR019832">
    <property type="entry name" value="Mn/Fe_SOD_C"/>
</dbReference>
<evidence type="ECO:0000313" key="5">
    <source>
        <dbReference type="Proteomes" id="UP000800092"/>
    </source>
</evidence>
<dbReference type="Proteomes" id="UP000800092">
    <property type="component" value="Unassembled WGS sequence"/>
</dbReference>
<dbReference type="EMBL" id="ML991779">
    <property type="protein sequence ID" value="KAF2237627.1"/>
    <property type="molecule type" value="Genomic_DNA"/>
</dbReference>
<dbReference type="OrthoDB" id="275227at2759"/>
<dbReference type="PANTHER" id="PTHR43595:SF2">
    <property type="entry name" value="SMALL RIBOSOMAL SUBUNIT PROTEIN MS42"/>
    <property type="match status" value="1"/>
</dbReference>
<gene>
    <name evidence="4" type="ORF">EV356DRAFT_520883</name>
</gene>
<sequence length="300" mass="33962">MLLRPPFQPCSCLRPTARSWKRRPRIPRPVQARLLHNVPTLNHDKQWTEHGVGDLLDPQSYKIAWSDYQSLMVQKINDLTVGTPEESKTAKDLLLAYARDPLQAALFNYASMAYNNHFFFEALASARSTTTIPTKLATSLISTFGSLDTLRDELLATAEAMFGPGFVWLVQTQGQFRILTTYLAGSPLAGAHTRLQAVDMNTQSVGSMGGLTGEQQKRQTEVQNSAGSFGPYSEGKKRPGGLDVQPMLCVNTWEHVWLPLYGIMGKRYYLERWWENVDWNVVLNRSQSSRISRRNELIRE</sequence>
<dbReference type="GO" id="GO:0004784">
    <property type="term" value="F:superoxide dismutase activity"/>
    <property type="evidence" value="ECO:0007669"/>
    <property type="project" value="InterPro"/>
</dbReference>
<dbReference type="SUPFAM" id="SSF46609">
    <property type="entry name" value="Fe,Mn superoxide dismutase (SOD), N-terminal domain"/>
    <property type="match status" value="1"/>
</dbReference>
<dbReference type="AlphaFoldDB" id="A0A6A6HHW2"/>
<protein>
    <submittedName>
        <fullName evidence="4">Fe superoxide dismutase</fullName>
    </submittedName>
</protein>